<organism evidence="1 2">
    <name type="scientific">Portunus trituberculatus</name>
    <name type="common">Swimming crab</name>
    <name type="synonym">Neptunus trituberculatus</name>
    <dbReference type="NCBI Taxonomy" id="210409"/>
    <lineage>
        <taxon>Eukaryota</taxon>
        <taxon>Metazoa</taxon>
        <taxon>Ecdysozoa</taxon>
        <taxon>Arthropoda</taxon>
        <taxon>Crustacea</taxon>
        <taxon>Multicrustacea</taxon>
        <taxon>Malacostraca</taxon>
        <taxon>Eumalacostraca</taxon>
        <taxon>Eucarida</taxon>
        <taxon>Decapoda</taxon>
        <taxon>Pleocyemata</taxon>
        <taxon>Brachyura</taxon>
        <taxon>Eubrachyura</taxon>
        <taxon>Portunoidea</taxon>
        <taxon>Portunidae</taxon>
        <taxon>Portuninae</taxon>
        <taxon>Portunus</taxon>
    </lineage>
</organism>
<protein>
    <submittedName>
        <fullName evidence="1">Uncharacterized protein</fullName>
    </submittedName>
</protein>
<sequence length="78" mass="8889">MQPLPCRELCSADCHVNTKAGRETAARAVTRHDTRPCILTRAAVSRTITAFRGFQLKILVFLTHSIKEHTFTLRFVYD</sequence>
<gene>
    <name evidence="1" type="ORF">E2C01_092566</name>
</gene>
<evidence type="ECO:0000313" key="1">
    <source>
        <dbReference type="EMBL" id="MPC97262.1"/>
    </source>
</evidence>
<name>A0A5B7JMB7_PORTR</name>
<dbReference type="Proteomes" id="UP000324222">
    <property type="component" value="Unassembled WGS sequence"/>
</dbReference>
<accession>A0A5B7JMB7</accession>
<evidence type="ECO:0000313" key="2">
    <source>
        <dbReference type="Proteomes" id="UP000324222"/>
    </source>
</evidence>
<dbReference type="AlphaFoldDB" id="A0A5B7JMB7"/>
<comment type="caution">
    <text evidence="1">The sequence shown here is derived from an EMBL/GenBank/DDBJ whole genome shotgun (WGS) entry which is preliminary data.</text>
</comment>
<proteinExistence type="predicted"/>
<reference evidence="1 2" key="1">
    <citation type="submission" date="2019-05" db="EMBL/GenBank/DDBJ databases">
        <title>Another draft genome of Portunus trituberculatus and its Hox gene families provides insights of decapod evolution.</title>
        <authorList>
            <person name="Jeong J.-H."/>
            <person name="Song I."/>
            <person name="Kim S."/>
            <person name="Choi T."/>
            <person name="Kim D."/>
            <person name="Ryu S."/>
            <person name="Kim W."/>
        </authorList>
    </citation>
    <scope>NUCLEOTIDE SEQUENCE [LARGE SCALE GENOMIC DNA]</scope>
    <source>
        <tissue evidence="1">Muscle</tissue>
    </source>
</reference>
<dbReference type="EMBL" id="VSRR010109212">
    <property type="protein sequence ID" value="MPC97262.1"/>
    <property type="molecule type" value="Genomic_DNA"/>
</dbReference>
<keyword evidence="2" id="KW-1185">Reference proteome</keyword>